<dbReference type="GO" id="GO:0005886">
    <property type="term" value="C:plasma membrane"/>
    <property type="evidence" value="ECO:0007669"/>
    <property type="project" value="UniProtKB-SubCell"/>
</dbReference>
<dbReference type="Proteomes" id="UP000823877">
    <property type="component" value="Unassembled WGS sequence"/>
</dbReference>
<keyword evidence="4 7" id="KW-1133">Transmembrane helix</keyword>
<gene>
    <name evidence="9" type="ORF">IAA37_07910</name>
</gene>
<reference evidence="9" key="1">
    <citation type="journal article" date="2021" name="PeerJ">
        <title>Extensive microbial diversity within the chicken gut microbiome revealed by metagenomics and culture.</title>
        <authorList>
            <person name="Gilroy R."/>
            <person name="Ravi A."/>
            <person name="Getino M."/>
            <person name="Pursley I."/>
            <person name="Horton D.L."/>
            <person name="Alikhan N.F."/>
            <person name="Baker D."/>
            <person name="Gharbi K."/>
            <person name="Hall N."/>
            <person name="Watson M."/>
            <person name="Adriaenssens E.M."/>
            <person name="Foster-Nyarko E."/>
            <person name="Jarju S."/>
            <person name="Secka A."/>
            <person name="Antonio M."/>
            <person name="Oren A."/>
            <person name="Chaudhuri R.R."/>
            <person name="La Ragione R."/>
            <person name="Hildebrand F."/>
            <person name="Pallen M.J."/>
        </authorList>
    </citation>
    <scope>NUCLEOTIDE SEQUENCE</scope>
    <source>
        <strain evidence="9">CHK188-16595</strain>
    </source>
</reference>
<dbReference type="PANTHER" id="PTHR34390:SF2">
    <property type="entry name" value="SUCCINATE TRANSPORTER SUBUNIT YJJP-RELATED"/>
    <property type="match status" value="1"/>
</dbReference>
<keyword evidence="5 7" id="KW-0472">Membrane</keyword>
<keyword evidence="3 7" id="KW-0812">Transmembrane</keyword>
<protein>
    <submittedName>
        <fullName evidence="9">Threonine/serine exporter family protein</fullName>
    </submittedName>
</protein>
<organism evidence="9 10">
    <name type="scientific">Candidatus Eubacterium faecale</name>
    <dbReference type="NCBI Taxonomy" id="2838568"/>
    <lineage>
        <taxon>Bacteria</taxon>
        <taxon>Bacillati</taxon>
        <taxon>Bacillota</taxon>
        <taxon>Clostridia</taxon>
        <taxon>Eubacteriales</taxon>
        <taxon>Eubacteriaceae</taxon>
        <taxon>Eubacterium</taxon>
    </lineage>
</organism>
<dbReference type="GO" id="GO:0022857">
    <property type="term" value="F:transmembrane transporter activity"/>
    <property type="evidence" value="ECO:0007669"/>
    <property type="project" value="InterPro"/>
</dbReference>
<evidence type="ECO:0000256" key="5">
    <source>
        <dbReference type="ARBA" id="ARBA00023136"/>
    </source>
</evidence>
<evidence type="ECO:0000256" key="6">
    <source>
        <dbReference type="ARBA" id="ARBA00034125"/>
    </source>
</evidence>
<evidence type="ECO:0000256" key="2">
    <source>
        <dbReference type="ARBA" id="ARBA00022475"/>
    </source>
</evidence>
<proteinExistence type="inferred from homology"/>
<evidence type="ECO:0000259" key="8">
    <source>
        <dbReference type="Pfam" id="PF06738"/>
    </source>
</evidence>
<dbReference type="AlphaFoldDB" id="A0A9D2MK32"/>
<comment type="caution">
    <text evidence="9">The sequence shown here is derived from an EMBL/GenBank/DDBJ whole genome shotgun (WGS) entry which is preliminary data.</text>
</comment>
<evidence type="ECO:0000256" key="4">
    <source>
        <dbReference type="ARBA" id="ARBA00022989"/>
    </source>
</evidence>
<dbReference type="InterPro" id="IPR050539">
    <property type="entry name" value="ThrE_Dicarb/AminoAcid_Exp"/>
</dbReference>
<name>A0A9D2MK32_9FIRM</name>
<dbReference type="Pfam" id="PF06738">
    <property type="entry name" value="ThrE"/>
    <property type="match status" value="1"/>
</dbReference>
<sequence length="236" mass="25003">MKEIFDHSAQIAAKIVENGGEISRAEECVLRICKSAGAKNIHVFIIPSLIFASAEFGEKRYTAFKRIYKTDLNLGALEQANSESRALCASETAHAVDFAYPPLLRYLATVLATGAFCVYFGGTLADAFFSGLIGIIIGILPSSNIKLNIFSKTLLDSTVCGVLAFLPQTAGLSVHPDKIMTGTIMLLIPGMSVGNAMKDLMSGDLIAGILEITEAFVTAFAIVLGFAGALLLFNGG</sequence>
<dbReference type="EMBL" id="DWXN01000012">
    <property type="protein sequence ID" value="HJB75575.1"/>
    <property type="molecule type" value="Genomic_DNA"/>
</dbReference>
<evidence type="ECO:0000313" key="10">
    <source>
        <dbReference type="Proteomes" id="UP000823877"/>
    </source>
</evidence>
<accession>A0A9D2MK32</accession>
<feature type="domain" description="Threonine/serine exporter-like N-terminal" evidence="8">
    <location>
        <begin position="10"/>
        <end position="232"/>
    </location>
</feature>
<feature type="transmembrane region" description="Helical" evidence="7">
    <location>
        <begin position="127"/>
        <end position="147"/>
    </location>
</feature>
<dbReference type="GO" id="GO:0015744">
    <property type="term" value="P:succinate transport"/>
    <property type="evidence" value="ECO:0007669"/>
    <property type="project" value="TreeGrafter"/>
</dbReference>
<comment type="similarity">
    <text evidence="6">Belongs to the ThrE exporter (TC 2.A.79) family.</text>
</comment>
<evidence type="ECO:0000256" key="1">
    <source>
        <dbReference type="ARBA" id="ARBA00004651"/>
    </source>
</evidence>
<feature type="transmembrane region" description="Helical" evidence="7">
    <location>
        <begin position="209"/>
        <end position="233"/>
    </location>
</feature>
<dbReference type="PANTHER" id="PTHR34390">
    <property type="entry name" value="UPF0442 PROTEIN YJJB-RELATED"/>
    <property type="match status" value="1"/>
</dbReference>
<keyword evidence="2" id="KW-1003">Cell membrane</keyword>
<feature type="transmembrane region" description="Helical" evidence="7">
    <location>
        <begin position="179"/>
        <end position="197"/>
    </location>
</feature>
<reference evidence="9" key="2">
    <citation type="submission" date="2021-04" db="EMBL/GenBank/DDBJ databases">
        <authorList>
            <person name="Gilroy R."/>
        </authorList>
    </citation>
    <scope>NUCLEOTIDE SEQUENCE</scope>
    <source>
        <strain evidence="9">CHK188-16595</strain>
    </source>
</reference>
<evidence type="ECO:0000313" key="9">
    <source>
        <dbReference type="EMBL" id="HJB75575.1"/>
    </source>
</evidence>
<evidence type="ECO:0000256" key="7">
    <source>
        <dbReference type="SAM" id="Phobius"/>
    </source>
</evidence>
<comment type="subcellular location">
    <subcellularLocation>
        <location evidence="1">Cell membrane</location>
        <topology evidence="1">Multi-pass membrane protein</topology>
    </subcellularLocation>
</comment>
<evidence type="ECO:0000256" key="3">
    <source>
        <dbReference type="ARBA" id="ARBA00022692"/>
    </source>
</evidence>
<dbReference type="InterPro" id="IPR010619">
    <property type="entry name" value="ThrE-like_N"/>
</dbReference>